<dbReference type="PANTHER" id="PTHR43280:SF32">
    <property type="entry name" value="TRANSCRIPTIONAL REGULATORY PROTEIN"/>
    <property type="match status" value="1"/>
</dbReference>
<keyword evidence="6" id="KW-1185">Reference proteome</keyword>
<dbReference type="Pfam" id="PF12833">
    <property type="entry name" value="HTH_18"/>
    <property type="match status" value="1"/>
</dbReference>
<feature type="domain" description="HTH araC/xylS-type" evidence="4">
    <location>
        <begin position="204"/>
        <end position="310"/>
    </location>
</feature>
<dbReference type="Gene3D" id="1.10.10.60">
    <property type="entry name" value="Homeodomain-like"/>
    <property type="match status" value="1"/>
</dbReference>
<dbReference type="SMART" id="SM00342">
    <property type="entry name" value="HTH_ARAC"/>
    <property type="match status" value="1"/>
</dbReference>
<evidence type="ECO:0000256" key="1">
    <source>
        <dbReference type="ARBA" id="ARBA00023015"/>
    </source>
</evidence>
<dbReference type="RefSeq" id="WP_273631688.1">
    <property type="nucleotide sequence ID" value="NZ_CP117167.1"/>
</dbReference>
<dbReference type="SUPFAM" id="SSF46689">
    <property type="entry name" value="Homeodomain-like"/>
    <property type="match status" value="1"/>
</dbReference>
<dbReference type="PROSITE" id="PS01124">
    <property type="entry name" value="HTH_ARAC_FAMILY_2"/>
    <property type="match status" value="1"/>
</dbReference>
<dbReference type="InterPro" id="IPR018060">
    <property type="entry name" value="HTH_AraC"/>
</dbReference>
<keyword evidence="1" id="KW-0805">Transcription regulation</keyword>
<dbReference type="Proteomes" id="UP001216139">
    <property type="component" value="Chromosome"/>
</dbReference>
<proteinExistence type="predicted"/>
<keyword evidence="2" id="KW-0238">DNA-binding</keyword>
<evidence type="ECO:0000256" key="3">
    <source>
        <dbReference type="ARBA" id="ARBA00023163"/>
    </source>
</evidence>
<sequence>MKPITVEDFYKEASSFIRSDIKNLLPGNINKDIGHFNVFNIEDLLRQMKAEPVMPYNRRTYYKISLICGKNKAEYADKVIDVEDFALVFATPKIPYHWIPQDMNQSGYFCLFTEEFLLHTKSGIVLDNIALFKAGGYPVFQIDKNQVTEIKAIFRKMHEEISSTYVYKYDLLRNYIMELVHYGQKLQPITQTYSNHSSSARVSSLFIELLERQFPLELTHQQFTLRTANDYAKRLAVHVNYLNRTIKEHTGKTTTQLIAARIIKEAKVLLKEKERNISEIAYCLGFEQVAHFSNFLKNIHRFLQMAFVQKCRFEICKH</sequence>
<dbReference type="InterPro" id="IPR009057">
    <property type="entry name" value="Homeodomain-like_sf"/>
</dbReference>
<protein>
    <submittedName>
        <fullName evidence="5">Helix-turn-helix domain-containing protein</fullName>
    </submittedName>
</protein>
<reference evidence="5 6" key="1">
    <citation type="submission" date="2023-02" db="EMBL/GenBank/DDBJ databases">
        <title>Genome sequence of Mucilaginibacter jinjuensis strain KACC 16571.</title>
        <authorList>
            <person name="Kim S."/>
            <person name="Heo J."/>
            <person name="Kwon S.-W."/>
        </authorList>
    </citation>
    <scope>NUCLEOTIDE SEQUENCE [LARGE SCALE GENOMIC DNA]</scope>
    <source>
        <strain evidence="5 6">KACC 16571</strain>
    </source>
</reference>
<dbReference type="EMBL" id="CP117167">
    <property type="protein sequence ID" value="WCT13403.1"/>
    <property type="molecule type" value="Genomic_DNA"/>
</dbReference>
<name>A0ABY7TCG8_9SPHI</name>
<evidence type="ECO:0000313" key="6">
    <source>
        <dbReference type="Proteomes" id="UP001216139"/>
    </source>
</evidence>
<accession>A0ABY7TCG8</accession>
<organism evidence="5 6">
    <name type="scientific">Mucilaginibacter jinjuensis</name>
    <dbReference type="NCBI Taxonomy" id="1176721"/>
    <lineage>
        <taxon>Bacteria</taxon>
        <taxon>Pseudomonadati</taxon>
        <taxon>Bacteroidota</taxon>
        <taxon>Sphingobacteriia</taxon>
        <taxon>Sphingobacteriales</taxon>
        <taxon>Sphingobacteriaceae</taxon>
        <taxon>Mucilaginibacter</taxon>
    </lineage>
</organism>
<keyword evidence="3" id="KW-0804">Transcription</keyword>
<gene>
    <name evidence="5" type="ORF">PQO05_05575</name>
</gene>
<evidence type="ECO:0000259" key="4">
    <source>
        <dbReference type="PROSITE" id="PS01124"/>
    </source>
</evidence>
<evidence type="ECO:0000313" key="5">
    <source>
        <dbReference type="EMBL" id="WCT13403.1"/>
    </source>
</evidence>
<dbReference type="PANTHER" id="PTHR43280">
    <property type="entry name" value="ARAC-FAMILY TRANSCRIPTIONAL REGULATOR"/>
    <property type="match status" value="1"/>
</dbReference>
<evidence type="ECO:0000256" key="2">
    <source>
        <dbReference type="ARBA" id="ARBA00023125"/>
    </source>
</evidence>